<dbReference type="AlphaFoldDB" id="A0A7R7VNI3"/>
<dbReference type="Gene3D" id="3.40.50.720">
    <property type="entry name" value="NAD(P)-binding Rossmann-like Domain"/>
    <property type="match status" value="1"/>
</dbReference>
<accession>A0A7R7VNI3</accession>
<evidence type="ECO:0000259" key="3">
    <source>
        <dbReference type="SMART" id="SM00829"/>
    </source>
</evidence>
<dbReference type="InterPro" id="IPR047122">
    <property type="entry name" value="Trans-enoyl_RdTase-like"/>
</dbReference>
<organism evidence="4 5">
    <name type="scientific">Aspergillus chevalieri</name>
    <name type="common">Eurotium chevalieri</name>
    <dbReference type="NCBI Taxonomy" id="182096"/>
    <lineage>
        <taxon>Eukaryota</taxon>
        <taxon>Fungi</taxon>
        <taxon>Dikarya</taxon>
        <taxon>Ascomycota</taxon>
        <taxon>Pezizomycotina</taxon>
        <taxon>Eurotiomycetes</taxon>
        <taxon>Eurotiomycetidae</taxon>
        <taxon>Eurotiales</taxon>
        <taxon>Aspergillaceae</taxon>
        <taxon>Aspergillus</taxon>
        <taxon>Aspergillus subgen. Aspergillus</taxon>
    </lineage>
</organism>
<feature type="domain" description="Enoyl reductase (ER)" evidence="3">
    <location>
        <begin position="52"/>
        <end position="386"/>
    </location>
</feature>
<dbReference type="InterPro" id="IPR013154">
    <property type="entry name" value="ADH-like_N"/>
</dbReference>
<protein>
    <recommendedName>
        <fullName evidence="3">Enoyl reductase (ER) domain-containing protein</fullName>
    </recommendedName>
</protein>
<dbReference type="InterPro" id="IPR013149">
    <property type="entry name" value="ADH-like_C"/>
</dbReference>
<dbReference type="PANTHER" id="PTHR45348:SF2">
    <property type="entry name" value="ZINC-TYPE ALCOHOL DEHYDROGENASE-LIKE PROTEIN C2E1P3.01"/>
    <property type="match status" value="1"/>
</dbReference>
<dbReference type="InterPro" id="IPR011032">
    <property type="entry name" value="GroES-like_sf"/>
</dbReference>
<dbReference type="SUPFAM" id="SSF51735">
    <property type="entry name" value="NAD(P)-binding Rossmann-fold domains"/>
    <property type="match status" value="1"/>
</dbReference>
<comment type="similarity">
    <text evidence="1">Belongs to the zinc-containing alcohol dehydrogenase family.</text>
</comment>
<keyword evidence="2" id="KW-0560">Oxidoreductase</keyword>
<dbReference type="CDD" id="cd08249">
    <property type="entry name" value="enoyl_reductase_like"/>
    <property type="match status" value="1"/>
</dbReference>
<name>A0A7R7VNI3_ASPCH</name>
<keyword evidence="5" id="KW-1185">Reference proteome</keyword>
<evidence type="ECO:0000313" key="5">
    <source>
        <dbReference type="Proteomes" id="UP000637239"/>
    </source>
</evidence>
<dbReference type="Gene3D" id="3.90.180.10">
    <property type="entry name" value="Medium-chain alcohol dehydrogenases, catalytic domain"/>
    <property type="match status" value="1"/>
</dbReference>
<dbReference type="Pfam" id="PF08240">
    <property type="entry name" value="ADH_N"/>
    <property type="match status" value="1"/>
</dbReference>
<dbReference type="SUPFAM" id="SSF50129">
    <property type="entry name" value="GroES-like"/>
    <property type="match status" value="1"/>
</dbReference>
<evidence type="ECO:0000313" key="4">
    <source>
        <dbReference type="EMBL" id="BCR87927.1"/>
    </source>
</evidence>
<gene>
    <name evidence="4" type="ORF">ACHE_40491A</name>
</gene>
<dbReference type="InterPro" id="IPR020843">
    <property type="entry name" value="ER"/>
</dbReference>
<dbReference type="PANTHER" id="PTHR45348">
    <property type="entry name" value="HYPOTHETICAL OXIDOREDUCTASE (EUROFUNG)"/>
    <property type="match status" value="1"/>
</dbReference>
<proteinExistence type="inferred from homology"/>
<reference evidence="4" key="2">
    <citation type="submission" date="2021-02" db="EMBL/GenBank/DDBJ databases">
        <title>Aspergillus chevalieri M1 genome sequence.</title>
        <authorList>
            <person name="Kadooka C."/>
            <person name="Mori K."/>
            <person name="Futagami T."/>
        </authorList>
    </citation>
    <scope>NUCLEOTIDE SEQUENCE</scope>
    <source>
        <strain evidence="4">M1</strain>
    </source>
</reference>
<evidence type="ECO:0000256" key="1">
    <source>
        <dbReference type="ARBA" id="ARBA00008072"/>
    </source>
</evidence>
<dbReference type="Pfam" id="PF00107">
    <property type="entry name" value="ADH_zinc_N"/>
    <property type="match status" value="1"/>
</dbReference>
<dbReference type="EMBL" id="AP024419">
    <property type="protein sequence ID" value="BCR87927.1"/>
    <property type="molecule type" value="Genomic_DNA"/>
</dbReference>
<sequence length="389" mass="42304">MFESVFRHIKRRTISHLEYSCNPFQFVKFIPRHIFIKASSYTMSVQRAIQIQRPKVAKLVTDAPIPSIRDDYVKVKTVAVALNPTDWKHIDFLATEGAIVGCDYSGIVEEVGSAVTNLKVGDKVAGFVHGSNGDNIEDGAFAEHIVAKAAIQIKIPDNISFEEASTLGVGITTVGQGLYQSLELPWPSTTSITTDKSPAILIYGGSTATGTLAIQFAKLSGFKVLATASPHNFNLLRSLGADEVFDYHSPTVGAEIRAATNDRLAHVFDCIASESSVAISAEAISSTGGAYSSLLLVKEFPRADVENKRTLAYTGIGETFHKGGTEFPADQSHLDFQVKFWELSRELLAQGKVKVHPPEVREGGLEKILEGAEDLKHNRVSGVKLVYRV</sequence>
<evidence type="ECO:0000256" key="2">
    <source>
        <dbReference type="ARBA" id="ARBA00023002"/>
    </source>
</evidence>
<dbReference type="RefSeq" id="XP_043136449.1">
    <property type="nucleotide sequence ID" value="XM_043278695.1"/>
</dbReference>
<dbReference type="KEGG" id="ache:ACHE_40491A"/>
<dbReference type="GeneID" id="66982286"/>
<dbReference type="Proteomes" id="UP000637239">
    <property type="component" value="Chromosome 4"/>
</dbReference>
<dbReference type="SMART" id="SM00829">
    <property type="entry name" value="PKS_ER"/>
    <property type="match status" value="1"/>
</dbReference>
<reference evidence="4" key="1">
    <citation type="submission" date="2021-01" db="EMBL/GenBank/DDBJ databases">
        <authorList>
            <consortium name="Aspergillus chevalieri M1 genome sequencing consortium"/>
            <person name="Kazuki M."/>
            <person name="Futagami T."/>
        </authorList>
    </citation>
    <scope>NUCLEOTIDE SEQUENCE</scope>
    <source>
        <strain evidence="4">M1</strain>
    </source>
</reference>
<dbReference type="GO" id="GO:0016651">
    <property type="term" value="F:oxidoreductase activity, acting on NAD(P)H"/>
    <property type="evidence" value="ECO:0007669"/>
    <property type="project" value="InterPro"/>
</dbReference>
<dbReference type="InterPro" id="IPR036291">
    <property type="entry name" value="NAD(P)-bd_dom_sf"/>
</dbReference>